<keyword evidence="9 14" id="KW-0808">Transferase</keyword>
<dbReference type="GO" id="GO:0008959">
    <property type="term" value="F:phosphate acetyltransferase activity"/>
    <property type="evidence" value="ECO:0007669"/>
    <property type="project" value="UniProtKB-EC"/>
</dbReference>
<dbReference type="Gene3D" id="3.40.50.10750">
    <property type="entry name" value="Isocitrate/Isopropylmalate dehydrogenase-like"/>
    <property type="match status" value="1"/>
</dbReference>
<comment type="similarity">
    <text evidence="4">In the N-terminal section; belongs to the CobB/CobQ family.</text>
</comment>
<dbReference type="Gene3D" id="3.40.50.300">
    <property type="entry name" value="P-loop containing nucleotide triphosphate hydrolases"/>
    <property type="match status" value="1"/>
</dbReference>
<evidence type="ECO:0000259" key="12">
    <source>
        <dbReference type="Pfam" id="PF01515"/>
    </source>
</evidence>
<evidence type="ECO:0000313" key="14">
    <source>
        <dbReference type="EMBL" id="SDO10615.1"/>
    </source>
</evidence>
<feature type="domain" description="DRTGG" evidence="13">
    <location>
        <begin position="248"/>
        <end position="359"/>
    </location>
</feature>
<dbReference type="InterPro" id="IPR004614">
    <property type="entry name" value="P_AcTrfase"/>
</dbReference>
<evidence type="ECO:0000256" key="1">
    <source>
        <dbReference type="ARBA" id="ARBA00004496"/>
    </source>
</evidence>
<dbReference type="InterPro" id="IPR027417">
    <property type="entry name" value="P-loop_NTPase"/>
</dbReference>
<dbReference type="Gene3D" id="3.40.1390.20">
    <property type="entry name" value="HprK N-terminal domain-like"/>
    <property type="match status" value="1"/>
</dbReference>
<dbReference type="PANTHER" id="PTHR43356">
    <property type="entry name" value="PHOSPHATE ACETYLTRANSFERASE"/>
    <property type="match status" value="1"/>
</dbReference>
<dbReference type="SUPFAM" id="SSF75138">
    <property type="entry name" value="HprK N-terminal domain-like"/>
    <property type="match status" value="1"/>
</dbReference>
<dbReference type="SUPFAM" id="SSF52540">
    <property type="entry name" value="P-loop containing nucleoside triphosphate hydrolases"/>
    <property type="match status" value="1"/>
</dbReference>
<dbReference type="GO" id="GO:0006085">
    <property type="term" value="P:acetyl-CoA biosynthetic process"/>
    <property type="evidence" value="ECO:0007669"/>
    <property type="project" value="UniProtKB-UniPathway"/>
</dbReference>
<evidence type="ECO:0000256" key="10">
    <source>
        <dbReference type="ARBA" id="ARBA00023315"/>
    </source>
</evidence>
<dbReference type="InterPro" id="IPR010766">
    <property type="entry name" value="DRTGG"/>
</dbReference>
<dbReference type="Proteomes" id="UP000199677">
    <property type="component" value="Unassembled WGS sequence"/>
</dbReference>
<evidence type="ECO:0000256" key="4">
    <source>
        <dbReference type="ARBA" id="ARBA00009786"/>
    </source>
</evidence>
<keyword evidence="15" id="KW-1185">Reference proteome</keyword>
<comment type="subunit">
    <text evidence="5">Homohexamer.</text>
</comment>
<dbReference type="PANTHER" id="PTHR43356:SF3">
    <property type="entry name" value="PHOSPHATE ACETYLTRANSFERASE"/>
    <property type="match status" value="1"/>
</dbReference>
<dbReference type="InterPro" id="IPR002505">
    <property type="entry name" value="PTA_PTB"/>
</dbReference>
<comment type="similarity">
    <text evidence="3">In the C-terminal section; belongs to the phosphate acetyltransferase and butyryltransferase family.</text>
</comment>
<evidence type="ECO:0000256" key="7">
    <source>
        <dbReference type="ARBA" id="ARBA00021528"/>
    </source>
</evidence>
<evidence type="ECO:0000256" key="3">
    <source>
        <dbReference type="ARBA" id="ARBA00008756"/>
    </source>
</evidence>
<evidence type="ECO:0000259" key="13">
    <source>
        <dbReference type="Pfam" id="PF07085"/>
    </source>
</evidence>
<keyword evidence="10" id="KW-0012">Acyltransferase</keyword>
<dbReference type="STRING" id="416873.SAMN04487951_11324"/>
<dbReference type="UniPathway" id="UPA00340">
    <property type="reaction ID" value="UER00459"/>
</dbReference>
<dbReference type="NCBIfam" id="TIGR00651">
    <property type="entry name" value="pta"/>
    <property type="match status" value="1"/>
</dbReference>
<dbReference type="Gene3D" id="3.40.50.10950">
    <property type="match status" value="1"/>
</dbReference>
<dbReference type="GO" id="GO:0005737">
    <property type="term" value="C:cytoplasm"/>
    <property type="evidence" value="ECO:0007669"/>
    <property type="project" value="UniProtKB-SubCell"/>
</dbReference>
<protein>
    <recommendedName>
        <fullName evidence="7">Phosphate acetyltransferase</fullName>
        <ecNumber evidence="6">2.3.1.8</ecNumber>
    </recommendedName>
    <alternativeName>
        <fullName evidence="11">Phosphotransacetylase</fullName>
    </alternativeName>
</protein>
<dbReference type="InterPro" id="IPR050500">
    <property type="entry name" value="Phos_Acetyltrans/Butyryltrans"/>
</dbReference>
<feature type="domain" description="Phosphate acetyl/butaryl transferase" evidence="12">
    <location>
        <begin position="405"/>
        <end position="719"/>
    </location>
</feature>
<evidence type="ECO:0000256" key="11">
    <source>
        <dbReference type="ARBA" id="ARBA00031108"/>
    </source>
</evidence>
<dbReference type="InterPro" id="IPR042113">
    <property type="entry name" value="P_AcTrfase_dom1"/>
</dbReference>
<accession>A0A1H0GUQ5</accession>
<evidence type="ECO:0000256" key="9">
    <source>
        <dbReference type="ARBA" id="ARBA00022679"/>
    </source>
</evidence>
<dbReference type="SUPFAM" id="SSF53659">
    <property type="entry name" value="Isocitrate/Isopropylmalate dehydrogenase-like"/>
    <property type="match status" value="1"/>
</dbReference>
<dbReference type="AlphaFoldDB" id="A0A1H0GUQ5"/>
<comment type="pathway">
    <text evidence="2">Metabolic intermediate biosynthesis; acetyl-CoA biosynthesis; acetyl-CoA from acetate: step 2/2.</text>
</comment>
<dbReference type="InterPro" id="IPR016475">
    <property type="entry name" value="P-Actrans_bac"/>
</dbReference>
<dbReference type="OrthoDB" id="9808984at2"/>
<dbReference type="FunFam" id="3.40.50.10750:FF:000001">
    <property type="entry name" value="Phosphate acetyltransferase"/>
    <property type="match status" value="1"/>
</dbReference>
<dbReference type="EC" id="2.3.1.8" evidence="6"/>
<evidence type="ECO:0000256" key="2">
    <source>
        <dbReference type="ARBA" id="ARBA00004989"/>
    </source>
</evidence>
<dbReference type="PIRSF" id="PIRSF006107">
    <property type="entry name" value="PhpActrans_proteobac"/>
    <property type="match status" value="1"/>
</dbReference>
<dbReference type="InterPro" id="IPR028979">
    <property type="entry name" value="Ser_kin/Pase_Hpr-like_N_sf"/>
</dbReference>
<dbReference type="Pfam" id="PF01515">
    <property type="entry name" value="PTA_PTB"/>
    <property type="match status" value="1"/>
</dbReference>
<dbReference type="NCBIfam" id="NF007233">
    <property type="entry name" value="PRK09653.1"/>
    <property type="match status" value="1"/>
</dbReference>
<dbReference type="RefSeq" id="WP_089707318.1">
    <property type="nucleotide sequence ID" value="NZ_FNII01000013.1"/>
</dbReference>
<name>A0A1H0GUQ5_9GAMM</name>
<dbReference type="CDD" id="cd03109">
    <property type="entry name" value="DTBS"/>
    <property type="match status" value="1"/>
</dbReference>
<comment type="subcellular location">
    <subcellularLocation>
        <location evidence="1">Cytoplasm</location>
    </subcellularLocation>
</comment>
<evidence type="ECO:0000256" key="8">
    <source>
        <dbReference type="ARBA" id="ARBA00022490"/>
    </source>
</evidence>
<dbReference type="Pfam" id="PF07085">
    <property type="entry name" value="DRTGG"/>
    <property type="match status" value="1"/>
</dbReference>
<dbReference type="Pfam" id="PF13500">
    <property type="entry name" value="AAA_26"/>
    <property type="match status" value="1"/>
</dbReference>
<evidence type="ECO:0000313" key="15">
    <source>
        <dbReference type="Proteomes" id="UP000199677"/>
    </source>
</evidence>
<dbReference type="NCBIfam" id="NF004167">
    <property type="entry name" value="PRK05632.1"/>
    <property type="match status" value="1"/>
</dbReference>
<gene>
    <name evidence="14" type="ORF">SAMN04487951_11324</name>
</gene>
<evidence type="ECO:0000256" key="5">
    <source>
        <dbReference type="ARBA" id="ARBA00011643"/>
    </source>
</evidence>
<evidence type="ECO:0000256" key="6">
    <source>
        <dbReference type="ARBA" id="ARBA00012707"/>
    </source>
</evidence>
<reference evidence="15" key="1">
    <citation type="submission" date="2016-10" db="EMBL/GenBank/DDBJ databases">
        <authorList>
            <person name="Varghese N."/>
            <person name="Submissions S."/>
        </authorList>
    </citation>
    <scope>NUCLEOTIDE SEQUENCE [LARGE SCALE GENOMIC DNA]</scope>
    <source>
        <strain evidence="15">CGMCC 1.6494</strain>
    </source>
</reference>
<dbReference type="EMBL" id="FNII01000013">
    <property type="protein sequence ID" value="SDO10615.1"/>
    <property type="molecule type" value="Genomic_DNA"/>
</dbReference>
<sequence>MNTPADAPQAILLVPTSQGAGLTSACLGLIQALDTIGLKAGFLKPFMQNELNGPGLDRSTALVSRTLNQRPPSPISQARLERLLRDNQTDELMENVIELYDQVAHQAYRDGSPLDLVVVEGVVPTQLTTYATQTNVQLAHALNARIILVGTGDLDDPQQLAEQLDMHARSFGGISSSRTLGGILMRMKNLPYAQEDDLSAAPGTIKPQLEAPLLDELRRYSPSLATDKFHLIGVVPYSRTLSAPRTLDVARALNAKLLNEGDAASRRVLSTSLCARSAANALHIFTPGSLVVASGDRDDVVLASALATMNGTRLAGVLLTNGFMPNDDMIEMCRPALKTGLPVLAVDTDSLTTAQHLSQLSSEIPMDDFERAEQVARYVAAHIDLDWLKANLSRGYTHRLSPSAFRHQLVKLAQQANKRIVLPEGDEPRTIEAAIVCQRRGIANCVLLGKRDDIESVARNRGLTIPEELTIIDPESTRANYIGSMVERRRGKLNALTAEAQLQDNVVLGTMMLQLDEVDGLVSGAIHTTANTVRPAFQLIKTAPGYHQVSSIFFMLLPEQVVVYGDCAVNPDPDAETLAEIALQSAHSAQAFGIEPRVAMISYSTGDSGTGADVDKVREATRIAKQRAPDLLIDGPLQYDAAAIESVGKQKAPDSPVAGNATVFVFPDLNTGNTTYKAVQRSARVVSVGPMLQGLNKPVNDLSRGAMVDDIVYTIALTAIQASQRTATADS</sequence>
<organism evidence="14 15">
    <name type="scientific">Vreelandella arcis</name>
    <dbReference type="NCBI Taxonomy" id="416873"/>
    <lineage>
        <taxon>Bacteria</taxon>
        <taxon>Pseudomonadati</taxon>
        <taxon>Pseudomonadota</taxon>
        <taxon>Gammaproteobacteria</taxon>
        <taxon>Oceanospirillales</taxon>
        <taxon>Halomonadaceae</taxon>
        <taxon>Vreelandella</taxon>
    </lineage>
</organism>
<dbReference type="InterPro" id="IPR042112">
    <property type="entry name" value="P_AcTrfase_dom2"/>
</dbReference>
<proteinExistence type="inferred from homology"/>
<keyword evidence="8" id="KW-0963">Cytoplasm</keyword>